<protein>
    <submittedName>
        <fullName evidence="2">Uncharacterized protein</fullName>
    </submittedName>
</protein>
<keyword evidence="1" id="KW-1133">Transmembrane helix</keyword>
<dbReference type="Proteomes" id="UP000800235">
    <property type="component" value="Unassembled WGS sequence"/>
</dbReference>
<accession>A0A9P4NEV2</accession>
<reference evidence="2" key="1">
    <citation type="journal article" date="2020" name="Stud. Mycol.">
        <title>101 Dothideomycetes genomes: a test case for predicting lifestyles and emergence of pathogens.</title>
        <authorList>
            <person name="Haridas S."/>
            <person name="Albert R."/>
            <person name="Binder M."/>
            <person name="Bloem J."/>
            <person name="Labutti K."/>
            <person name="Salamov A."/>
            <person name="Andreopoulos B."/>
            <person name="Baker S."/>
            <person name="Barry K."/>
            <person name="Bills G."/>
            <person name="Bluhm B."/>
            <person name="Cannon C."/>
            <person name="Castanera R."/>
            <person name="Culley D."/>
            <person name="Daum C."/>
            <person name="Ezra D."/>
            <person name="Gonzalez J."/>
            <person name="Henrissat B."/>
            <person name="Kuo A."/>
            <person name="Liang C."/>
            <person name="Lipzen A."/>
            <person name="Lutzoni F."/>
            <person name="Magnuson J."/>
            <person name="Mondo S."/>
            <person name="Nolan M."/>
            <person name="Ohm R."/>
            <person name="Pangilinan J."/>
            <person name="Park H.-J."/>
            <person name="Ramirez L."/>
            <person name="Alfaro M."/>
            <person name="Sun H."/>
            <person name="Tritt A."/>
            <person name="Yoshinaga Y."/>
            <person name="Zwiers L.-H."/>
            <person name="Turgeon B."/>
            <person name="Goodwin S."/>
            <person name="Spatafora J."/>
            <person name="Crous P."/>
            <person name="Grigoriev I."/>
        </authorList>
    </citation>
    <scope>NUCLEOTIDE SEQUENCE</scope>
    <source>
        <strain evidence="2">CBS 130266</strain>
    </source>
</reference>
<keyword evidence="3" id="KW-1185">Reference proteome</keyword>
<keyword evidence="1" id="KW-0472">Membrane</keyword>
<evidence type="ECO:0000313" key="2">
    <source>
        <dbReference type="EMBL" id="KAF2418231.1"/>
    </source>
</evidence>
<dbReference type="OrthoDB" id="1470350at2759"/>
<evidence type="ECO:0000313" key="3">
    <source>
        <dbReference type="Proteomes" id="UP000800235"/>
    </source>
</evidence>
<name>A0A9P4NEV2_9PEZI</name>
<feature type="transmembrane region" description="Helical" evidence="1">
    <location>
        <begin position="6"/>
        <end position="23"/>
    </location>
</feature>
<dbReference type="AlphaFoldDB" id="A0A9P4NEV2"/>
<organism evidence="2 3">
    <name type="scientific">Tothia fuscella</name>
    <dbReference type="NCBI Taxonomy" id="1048955"/>
    <lineage>
        <taxon>Eukaryota</taxon>
        <taxon>Fungi</taxon>
        <taxon>Dikarya</taxon>
        <taxon>Ascomycota</taxon>
        <taxon>Pezizomycotina</taxon>
        <taxon>Dothideomycetes</taxon>
        <taxon>Pleosporomycetidae</taxon>
        <taxon>Venturiales</taxon>
        <taxon>Cylindrosympodiaceae</taxon>
        <taxon>Tothia</taxon>
    </lineage>
</organism>
<sequence length="55" mass="6216">MAIFKIIIAVPVLILGLPVYGLISNYQKARKIGLPILLTLIEPYSPIWWITKPIL</sequence>
<proteinExistence type="predicted"/>
<keyword evidence="1" id="KW-0812">Transmembrane</keyword>
<evidence type="ECO:0000256" key="1">
    <source>
        <dbReference type="SAM" id="Phobius"/>
    </source>
</evidence>
<comment type="caution">
    <text evidence="2">The sequence shown here is derived from an EMBL/GenBank/DDBJ whole genome shotgun (WGS) entry which is preliminary data.</text>
</comment>
<dbReference type="EMBL" id="MU007131">
    <property type="protein sequence ID" value="KAF2418231.1"/>
    <property type="molecule type" value="Genomic_DNA"/>
</dbReference>
<gene>
    <name evidence="2" type="ORF">EJ08DRAFT_654377</name>
</gene>